<reference evidence="1" key="1">
    <citation type="journal article" date="2014" name="Front. Microbiol.">
        <title>High frequency of phylogenetically diverse reductive dehalogenase-homologous genes in deep subseafloor sedimentary metagenomes.</title>
        <authorList>
            <person name="Kawai M."/>
            <person name="Futagami T."/>
            <person name="Toyoda A."/>
            <person name="Takaki Y."/>
            <person name="Nishi S."/>
            <person name="Hori S."/>
            <person name="Arai W."/>
            <person name="Tsubouchi T."/>
            <person name="Morono Y."/>
            <person name="Uchiyama I."/>
            <person name="Ito T."/>
            <person name="Fujiyama A."/>
            <person name="Inagaki F."/>
            <person name="Takami H."/>
        </authorList>
    </citation>
    <scope>NUCLEOTIDE SEQUENCE</scope>
    <source>
        <strain evidence="1">Expedition CK06-06</strain>
    </source>
</reference>
<dbReference type="EMBL" id="BARS01026624">
    <property type="protein sequence ID" value="GAG02704.1"/>
    <property type="molecule type" value="Genomic_DNA"/>
</dbReference>
<organism evidence="1">
    <name type="scientific">marine sediment metagenome</name>
    <dbReference type="NCBI Taxonomy" id="412755"/>
    <lineage>
        <taxon>unclassified sequences</taxon>
        <taxon>metagenomes</taxon>
        <taxon>ecological metagenomes</taxon>
    </lineage>
</organism>
<name>X0UA42_9ZZZZ</name>
<gene>
    <name evidence="1" type="ORF">S01H1_41945</name>
</gene>
<feature type="non-terminal residue" evidence="1">
    <location>
        <position position="76"/>
    </location>
</feature>
<accession>X0UA42</accession>
<sequence length="76" mass="8529">MSVIRRAAVHRVYLIRLGFQHLAKITVSPCFREIVIRLLGIHIINIAQGDNPGIRLLTYAAQLVMPDAAHTDSRNL</sequence>
<dbReference type="AlphaFoldDB" id="X0UA42"/>
<comment type="caution">
    <text evidence="1">The sequence shown here is derived from an EMBL/GenBank/DDBJ whole genome shotgun (WGS) entry which is preliminary data.</text>
</comment>
<proteinExistence type="predicted"/>
<evidence type="ECO:0000313" key="1">
    <source>
        <dbReference type="EMBL" id="GAG02704.1"/>
    </source>
</evidence>
<protein>
    <submittedName>
        <fullName evidence="1">Uncharacterized protein</fullName>
    </submittedName>
</protein>